<dbReference type="AlphaFoldDB" id="A0A2K2H8F9"/>
<feature type="region of interest" description="Disordered" evidence="1">
    <location>
        <begin position="85"/>
        <end position="145"/>
    </location>
</feature>
<dbReference type="Proteomes" id="UP000236340">
    <property type="component" value="Unassembled WGS sequence"/>
</dbReference>
<dbReference type="Pfam" id="PF01476">
    <property type="entry name" value="LysM"/>
    <property type="match status" value="1"/>
</dbReference>
<dbReference type="PANTHER" id="PTHR21666">
    <property type="entry name" value="PEPTIDASE-RELATED"/>
    <property type="match status" value="1"/>
</dbReference>
<dbReference type="InterPro" id="IPR011055">
    <property type="entry name" value="Dup_hybrid_motif"/>
</dbReference>
<accession>A0A2K2H8F9</accession>
<dbReference type="InterPro" id="IPR050570">
    <property type="entry name" value="Cell_wall_metabolism_enzyme"/>
</dbReference>
<dbReference type="Pfam" id="PF01551">
    <property type="entry name" value="Peptidase_M23"/>
    <property type="match status" value="1"/>
</dbReference>
<organism evidence="3 4">
    <name type="scientific">Geothermobacter hydrogeniphilus</name>
    <dbReference type="NCBI Taxonomy" id="1969733"/>
    <lineage>
        <taxon>Bacteria</taxon>
        <taxon>Pseudomonadati</taxon>
        <taxon>Thermodesulfobacteriota</taxon>
        <taxon>Desulfuromonadia</taxon>
        <taxon>Desulfuromonadales</taxon>
        <taxon>Geothermobacteraceae</taxon>
        <taxon>Geothermobacter</taxon>
    </lineage>
</organism>
<dbReference type="InterPro" id="IPR016047">
    <property type="entry name" value="M23ase_b-sheet_dom"/>
</dbReference>
<dbReference type="InterPro" id="IPR036779">
    <property type="entry name" value="LysM_dom_sf"/>
</dbReference>
<evidence type="ECO:0000313" key="4">
    <source>
        <dbReference type="Proteomes" id="UP000236340"/>
    </source>
</evidence>
<dbReference type="Gene3D" id="2.70.70.10">
    <property type="entry name" value="Glucose Permease (Domain IIA)"/>
    <property type="match status" value="1"/>
</dbReference>
<sequence>MNLTRGCCIVLLLGFLWGCSPPRGVYHAVQPGQTLYQISRTYGVEESYLARVNRISDPTRLAVGQRVFIPGATSVKHVPATVSLSRKAVSSGKSTRKHPAAGTGTGSGRQGKKPSSVKSRKPATKSYHPTGSQQDAGKMKMTGTPPSVRKGHFLWPARGRILKPFGGQGKNAGNGIEIAVRKGSPVHSAAAGKVIYSGNGISGYGNLIILQHDDSFYTVYGFNSKNLVEAGGFVSKGQKIALSGVPPSGGSPRLYFEVRYGKRPVNPIFYLP</sequence>
<dbReference type="SMART" id="SM00257">
    <property type="entry name" value="LysM"/>
    <property type="match status" value="1"/>
</dbReference>
<evidence type="ECO:0000259" key="2">
    <source>
        <dbReference type="PROSITE" id="PS51782"/>
    </source>
</evidence>
<evidence type="ECO:0000256" key="1">
    <source>
        <dbReference type="SAM" id="MobiDB-lite"/>
    </source>
</evidence>
<dbReference type="CDD" id="cd12797">
    <property type="entry name" value="M23_peptidase"/>
    <property type="match status" value="1"/>
</dbReference>
<dbReference type="GO" id="GO:0004222">
    <property type="term" value="F:metalloendopeptidase activity"/>
    <property type="evidence" value="ECO:0007669"/>
    <property type="project" value="TreeGrafter"/>
</dbReference>
<dbReference type="PANTHER" id="PTHR21666:SF270">
    <property type="entry name" value="MUREIN HYDROLASE ACTIVATOR ENVC"/>
    <property type="match status" value="1"/>
</dbReference>
<name>A0A2K2H8F9_9BACT</name>
<reference evidence="3 4" key="1">
    <citation type="journal article" date="2018" name="Genome Announc.">
        <title>Genome Sequence of Geothermobacter sp. HR-1 Iron Reducer from the Loihi Seamount.</title>
        <authorList>
            <person name="Smith H."/>
            <person name="Abuyen K."/>
            <person name="Tremblay J."/>
            <person name="Savalia P."/>
            <person name="Perez-Rodriguez I."/>
            <person name="Emerson D."/>
            <person name="Tully B."/>
            <person name="Amend J."/>
        </authorList>
    </citation>
    <scope>NUCLEOTIDE SEQUENCE [LARGE SCALE GENOMIC DNA]</scope>
    <source>
        <strain evidence="3 4">HR-1</strain>
    </source>
</reference>
<gene>
    <name evidence="3" type="ORF">C2E25_11885</name>
</gene>
<comment type="caution">
    <text evidence="3">The sequence shown here is derived from an EMBL/GenBank/DDBJ whole genome shotgun (WGS) entry which is preliminary data.</text>
</comment>
<proteinExistence type="predicted"/>
<dbReference type="InterPro" id="IPR018392">
    <property type="entry name" value="LysM"/>
</dbReference>
<protein>
    <recommendedName>
        <fullName evidence="2">LysM domain-containing protein</fullName>
    </recommendedName>
</protein>
<dbReference type="EMBL" id="PPFX01000028">
    <property type="protein sequence ID" value="PNU19529.1"/>
    <property type="molecule type" value="Genomic_DNA"/>
</dbReference>
<evidence type="ECO:0000313" key="3">
    <source>
        <dbReference type="EMBL" id="PNU19529.1"/>
    </source>
</evidence>
<dbReference type="SUPFAM" id="SSF51261">
    <property type="entry name" value="Duplicated hybrid motif"/>
    <property type="match status" value="1"/>
</dbReference>
<dbReference type="PROSITE" id="PS51782">
    <property type="entry name" value="LYSM"/>
    <property type="match status" value="1"/>
</dbReference>
<dbReference type="Gene3D" id="3.10.350.10">
    <property type="entry name" value="LysM domain"/>
    <property type="match status" value="1"/>
</dbReference>
<feature type="domain" description="LysM" evidence="2">
    <location>
        <begin position="25"/>
        <end position="69"/>
    </location>
</feature>
<dbReference type="CDD" id="cd00118">
    <property type="entry name" value="LysM"/>
    <property type="match status" value="1"/>
</dbReference>